<name>A0A2Z7B2K7_9LAMI</name>
<sequence length="209" mass="24397">ILQEKVFSQRRAEYKRLKEEKEEGINQIIRSRKQEREAKRKMIYYLRSEEEKPKRLQDEEEARKLEEMERRKKEDAERKAKLDEIAEKQRQRELELEEKENKRREELLGRSSMFSKAETSALNYPADATPAVPVAVDAASSPAKYVPKFRKMAAEFGGGQAPPRADKCFAGSKIDDRLPQQSDRWRDDRRPSYGGGNSSSRQSWSSTRA</sequence>
<keyword evidence="2" id="KW-0648">Protein biosynthesis</keyword>
<proteinExistence type="predicted"/>
<organism evidence="2 3">
    <name type="scientific">Dorcoceras hygrometricum</name>
    <dbReference type="NCBI Taxonomy" id="472368"/>
    <lineage>
        <taxon>Eukaryota</taxon>
        <taxon>Viridiplantae</taxon>
        <taxon>Streptophyta</taxon>
        <taxon>Embryophyta</taxon>
        <taxon>Tracheophyta</taxon>
        <taxon>Spermatophyta</taxon>
        <taxon>Magnoliopsida</taxon>
        <taxon>eudicotyledons</taxon>
        <taxon>Gunneridae</taxon>
        <taxon>Pentapetalae</taxon>
        <taxon>asterids</taxon>
        <taxon>lamiids</taxon>
        <taxon>Lamiales</taxon>
        <taxon>Gesneriaceae</taxon>
        <taxon>Didymocarpoideae</taxon>
        <taxon>Trichosporeae</taxon>
        <taxon>Loxocarpinae</taxon>
        <taxon>Dorcoceras</taxon>
    </lineage>
</organism>
<feature type="compositionally biased region" description="Basic and acidic residues" evidence="1">
    <location>
        <begin position="173"/>
        <end position="191"/>
    </location>
</feature>
<feature type="region of interest" description="Disordered" evidence="1">
    <location>
        <begin position="49"/>
        <end position="111"/>
    </location>
</feature>
<dbReference type="GO" id="GO:0071541">
    <property type="term" value="C:eukaryotic translation initiation factor 3 complex, eIF3m"/>
    <property type="evidence" value="ECO:0007669"/>
    <property type="project" value="TreeGrafter"/>
</dbReference>
<dbReference type="OrthoDB" id="914269at2759"/>
<accession>A0A2Z7B2K7</accession>
<dbReference type="GO" id="GO:0071540">
    <property type="term" value="C:eukaryotic translation initiation factor 3 complex, eIF3e"/>
    <property type="evidence" value="ECO:0007669"/>
    <property type="project" value="TreeGrafter"/>
</dbReference>
<evidence type="ECO:0000313" key="2">
    <source>
        <dbReference type="EMBL" id="KZV27698.1"/>
    </source>
</evidence>
<dbReference type="GO" id="GO:0002188">
    <property type="term" value="P:translation reinitiation"/>
    <property type="evidence" value="ECO:0007669"/>
    <property type="project" value="TreeGrafter"/>
</dbReference>
<gene>
    <name evidence="2" type="ORF">F511_41362</name>
</gene>
<keyword evidence="3" id="KW-1185">Reference proteome</keyword>
<dbReference type="GO" id="GO:0003729">
    <property type="term" value="F:mRNA binding"/>
    <property type="evidence" value="ECO:0007669"/>
    <property type="project" value="TreeGrafter"/>
</dbReference>
<dbReference type="InterPro" id="IPR027512">
    <property type="entry name" value="EIF3A"/>
</dbReference>
<feature type="compositionally biased region" description="Basic and acidic residues" evidence="1">
    <location>
        <begin position="49"/>
        <end position="108"/>
    </location>
</feature>
<evidence type="ECO:0000313" key="3">
    <source>
        <dbReference type="Proteomes" id="UP000250235"/>
    </source>
</evidence>
<keyword evidence="2" id="KW-0396">Initiation factor</keyword>
<feature type="compositionally biased region" description="Low complexity" evidence="1">
    <location>
        <begin position="198"/>
        <end position="209"/>
    </location>
</feature>
<feature type="non-terminal residue" evidence="2">
    <location>
        <position position="1"/>
    </location>
</feature>
<dbReference type="EMBL" id="KV010352">
    <property type="protein sequence ID" value="KZV27698.1"/>
    <property type="molecule type" value="Genomic_DNA"/>
</dbReference>
<dbReference type="GO" id="GO:0003743">
    <property type="term" value="F:translation initiation factor activity"/>
    <property type="evidence" value="ECO:0007669"/>
    <property type="project" value="UniProtKB-KW"/>
</dbReference>
<evidence type="ECO:0000256" key="1">
    <source>
        <dbReference type="SAM" id="MobiDB-lite"/>
    </source>
</evidence>
<dbReference type="AlphaFoldDB" id="A0A2Z7B2K7"/>
<dbReference type="PANTHER" id="PTHR14005">
    <property type="entry name" value="EUKARYOTIC TRANSLATION INITIATION FACTOR 3, THETA SUBUNIT"/>
    <property type="match status" value="1"/>
</dbReference>
<feature type="region of interest" description="Disordered" evidence="1">
    <location>
        <begin position="155"/>
        <end position="209"/>
    </location>
</feature>
<dbReference type="GO" id="GO:0043614">
    <property type="term" value="C:multi-eIF complex"/>
    <property type="evidence" value="ECO:0007669"/>
    <property type="project" value="TreeGrafter"/>
</dbReference>
<dbReference type="PANTHER" id="PTHR14005:SF0">
    <property type="entry name" value="EUKARYOTIC TRANSLATION INITIATION FACTOR 3 SUBUNIT A"/>
    <property type="match status" value="1"/>
</dbReference>
<protein>
    <submittedName>
        <fullName evidence="2">Eukaryotic translation initiation factor 3 subunit A-like</fullName>
    </submittedName>
</protein>
<dbReference type="GO" id="GO:0001732">
    <property type="term" value="P:formation of cytoplasmic translation initiation complex"/>
    <property type="evidence" value="ECO:0007669"/>
    <property type="project" value="TreeGrafter"/>
</dbReference>
<reference evidence="2 3" key="1">
    <citation type="journal article" date="2015" name="Proc. Natl. Acad. Sci. U.S.A.">
        <title>The resurrection genome of Boea hygrometrica: A blueprint for survival of dehydration.</title>
        <authorList>
            <person name="Xiao L."/>
            <person name="Yang G."/>
            <person name="Zhang L."/>
            <person name="Yang X."/>
            <person name="Zhao S."/>
            <person name="Ji Z."/>
            <person name="Zhou Q."/>
            <person name="Hu M."/>
            <person name="Wang Y."/>
            <person name="Chen M."/>
            <person name="Xu Y."/>
            <person name="Jin H."/>
            <person name="Xiao X."/>
            <person name="Hu G."/>
            <person name="Bao F."/>
            <person name="Hu Y."/>
            <person name="Wan P."/>
            <person name="Li L."/>
            <person name="Deng X."/>
            <person name="Kuang T."/>
            <person name="Xiang C."/>
            <person name="Zhu J.K."/>
            <person name="Oliver M.J."/>
            <person name="He Y."/>
        </authorList>
    </citation>
    <scope>NUCLEOTIDE SEQUENCE [LARGE SCALE GENOMIC DNA]</scope>
    <source>
        <strain evidence="3">cv. XS01</strain>
    </source>
</reference>
<dbReference type="Proteomes" id="UP000250235">
    <property type="component" value="Unassembled WGS sequence"/>
</dbReference>